<dbReference type="GO" id="GO:0003677">
    <property type="term" value="F:DNA binding"/>
    <property type="evidence" value="ECO:0007669"/>
    <property type="project" value="UniProtKB-KW"/>
</dbReference>
<dbReference type="Proteomes" id="UP000623608">
    <property type="component" value="Unassembled WGS sequence"/>
</dbReference>
<dbReference type="InterPro" id="IPR039422">
    <property type="entry name" value="MarR/SlyA-like"/>
</dbReference>
<dbReference type="PRINTS" id="PR00598">
    <property type="entry name" value="HTHMARR"/>
</dbReference>
<reference evidence="5" key="1">
    <citation type="submission" date="2021-01" db="EMBL/GenBank/DDBJ databases">
        <title>Whole genome shotgun sequence of Actinoplanes tereljensis NBRC 105297.</title>
        <authorList>
            <person name="Komaki H."/>
            <person name="Tamura T."/>
        </authorList>
    </citation>
    <scope>NUCLEOTIDE SEQUENCE</scope>
    <source>
        <strain evidence="5">NBRC 105297</strain>
    </source>
</reference>
<dbReference type="PANTHER" id="PTHR33164">
    <property type="entry name" value="TRANSCRIPTIONAL REGULATOR, MARR FAMILY"/>
    <property type="match status" value="1"/>
</dbReference>
<name>A0A919NIF8_9ACTN</name>
<proteinExistence type="predicted"/>
<accession>A0A919NIF8</accession>
<keyword evidence="1" id="KW-0805">Transcription regulation</keyword>
<protein>
    <recommendedName>
        <fullName evidence="4">HTH marR-type domain-containing protein</fullName>
    </recommendedName>
</protein>
<dbReference type="InterPro" id="IPR036388">
    <property type="entry name" value="WH-like_DNA-bd_sf"/>
</dbReference>
<dbReference type="GO" id="GO:0006950">
    <property type="term" value="P:response to stress"/>
    <property type="evidence" value="ECO:0007669"/>
    <property type="project" value="TreeGrafter"/>
</dbReference>
<evidence type="ECO:0000256" key="2">
    <source>
        <dbReference type="ARBA" id="ARBA00023125"/>
    </source>
</evidence>
<dbReference type="AlphaFoldDB" id="A0A919NIF8"/>
<dbReference type="PANTHER" id="PTHR33164:SF43">
    <property type="entry name" value="HTH-TYPE TRANSCRIPTIONAL REPRESSOR YETL"/>
    <property type="match status" value="1"/>
</dbReference>
<evidence type="ECO:0000256" key="3">
    <source>
        <dbReference type="ARBA" id="ARBA00023163"/>
    </source>
</evidence>
<evidence type="ECO:0000256" key="1">
    <source>
        <dbReference type="ARBA" id="ARBA00023015"/>
    </source>
</evidence>
<feature type="domain" description="HTH marR-type" evidence="4">
    <location>
        <begin position="4"/>
        <end position="140"/>
    </location>
</feature>
<keyword evidence="2" id="KW-0238">DNA-binding</keyword>
<dbReference type="RefSeq" id="WP_203801097.1">
    <property type="nucleotide sequence ID" value="NZ_JBEPKC010000001.1"/>
</dbReference>
<evidence type="ECO:0000313" key="5">
    <source>
        <dbReference type="EMBL" id="GIF18793.1"/>
    </source>
</evidence>
<dbReference type="InterPro" id="IPR023187">
    <property type="entry name" value="Tscrpt_reg_MarR-type_CS"/>
</dbReference>
<evidence type="ECO:0000313" key="6">
    <source>
        <dbReference type="Proteomes" id="UP000623608"/>
    </source>
</evidence>
<comment type="caution">
    <text evidence="5">The sequence shown here is derived from an EMBL/GenBank/DDBJ whole genome shotgun (WGS) entry which is preliminary data.</text>
</comment>
<dbReference type="SMART" id="SM00347">
    <property type="entry name" value="HTH_MARR"/>
    <property type="match status" value="1"/>
</dbReference>
<dbReference type="PROSITE" id="PS50995">
    <property type="entry name" value="HTH_MARR_2"/>
    <property type="match status" value="1"/>
</dbReference>
<dbReference type="EMBL" id="BOMY01000009">
    <property type="protein sequence ID" value="GIF18793.1"/>
    <property type="molecule type" value="Genomic_DNA"/>
</dbReference>
<dbReference type="Gene3D" id="1.10.10.10">
    <property type="entry name" value="Winged helix-like DNA-binding domain superfamily/Winged helix DNA-binding domain"/>
    <property type="match status" value="1"/>
</dbReference>
<keyword evidence="6" id="KW-1185">Reference proteome</keyword>
<keyword evidence="3" id="KW-0804">Transcription</keyword>
<organism evidence="5 6">
    <name type="scientific">Paractinoplanes tereljensis</name>
    <dbReference type="NCBI Taxonomy" id="571912"/>
    <lineage>
        <taxon>Bacteria</taxon>
        <taxon>Bacillati</taxon>
        <taxon>Actinomycetota</taxon>
        <taxon>Actinomycetes</taxon>
        <taxon>Micromonosporales</taxon>
        <taxon>Micromonosporaceae</taxon>
        <taxon>Paractinoplanes</taxon>
    </lineage>
</organism>
<sequence length="151" mass="16214">MSGNEQLIADIMGTQQRLQQLFAYDRSDPLFSSHLTLSQFKILMLLARHGNVSGGELAGLLGIGLAALSGMVDRLVQQDLVARTEDLHDRRVRRIGLTRKGGELIGSIMNAGEAKMRALLSRLSAAELDLVAQASLLMVKAAEEEAGSGEA</sequence>
<dbReference type="InterPro" id="IPR000835">
    <property type="entry name" value="HTH_MarR-typ"/>
</dbReference>
<dbReference type="GO" id="GO:0003700">
    <property type="term" value="F:DNA-binding transcription factor activity"/>
    <property type="evidence" value="ECO:0007669"/>
    <property type="project" value="InterPro"/>
</dbReference>
<gene>
    <name evidence="5" type="ORF">Ate02nite_15230</name>
</gene>
<dbReference type="Pfam" id="PF01047">
    <property type="entry name" value="MarR"/>
    <property type="match status" value="1"/>
</dbReference>
<evidence type="ECO:0000259" key="4">
    <source>
        <dbReference type="PROSITE" id="PS50995"/>
    </source>
</evidence>
<dbReference type="PROSITE" id="PS01117">
    <property type="entry name" value="HTH_MARR_1"/>
    <property type="match status" value="1"/>
</dbReference>
<dbReference type="SUPFAM" id="SSF46785">
    <property type="entry name" value="Winged helix' DNA-binding domain"/>
    <property type="match status" value="1"/>
</dbReference>
<dbReference type="InterPro" id="IPR036390">
    <property type="entry name" value="WH_DNA-bd_sf"/>
</dbReference>